<name>A0A917VD48_9ACTN</name>
<comment type="caution">
    <text evidence="2">The sequence shown here is derived from an EMBL/GenBank/DDBJ whole genome shotgun (WGS) entry which is preliminary data.</text>
</comment>
<sequence length="85" mass="9204">MSRTVEPVIIRSWRKSSFSEGANGCVELAIAEAVEGTPLWHREEDGKLCLVRDSKNPQGPVLAFRPSAWGAFIGGIKGGWADHLG</sequence>
<evidence type="ECO:0000313" key="3">
    <source>
        <dbReference type="Proteomes" id="UP000645217"/>
    </source>
</evidence>
<proteinExistence type="predicted"/>
<dbReference type="RefSeq" id="WP_189161214.1">
    <property type="nucleotide sequence ID" value="NZ_BMNT01000002.1"/>
</dbReference>
<evidence type="ECO:0000259" key="1">
    <source>
        <dbReference type="Pfam" id="PF04149"/>
    </source>
</evidence>
<protein>
    <recommendedName>
        <fullName evidence="1">DUF397 domain-containing protein</fullName>
    </recommendedName>
</protein>
<dbReference type="InterPro" id="IPR007278">
    <property type="entry name" value="DUF397"/>
</dbReference>
<gene>
    <name evidence="2" type="ORF">GCM10007964_04280</name>
</gene>
<reference evidence="2" key="2">
    <citation type="submission" date="2020-09" db="EMBL/GenBank/DDBJ databases">
        <authorList>
            <person name="Sun Q."/>
            <person name="Ohkuma M."/>
        </authorList>
    </citation>
    <scope>NUCLEOTIDE SEQUENCE</scope>
    <source>
        <strain evidence="2">JCM 13064</strain>
    </source>
</reference>
<dbReference type="AlphaFoldDB" id="A0A917VD48"/>
<organism evidence="2 3">
    <name type="scientific">Sphaerisporangium melleum</name>
    <dbReference type="NCBI Taxonomy" id="321316"/>
    <lineage>
        <taxon>Bacteria</taxon>
        <taxon>Bacillati</taxon>
        <taxon>Actinomycetota</taxon>
        <taxon>Actinomycetes</taxon>
        <taxon>Streptosporangiales</taxon>
        <taxon>Streptosporangiaceae</taxon>
        <taxon>Sphaerisporangium</taxon>
    </lineage>
</organism>
<feature type="domain" description="DUF397" evidence="1">
    <location>
        <begin position="12"/>
        <end position="77"/>
    </location>
</feature>
<dbReference type="EMBL" id="BMNT01000002">
    <property type="protein sequence ID" value="GGK64374.1"/>
    <property type="molecule type" value="Genomic_DNA"/>
</dbReference>
<accession>A0A917VD48</accession>
<keyword evidence="3" id="KW-1185">Reference proteome</keyword>
<reference evidence="2" key="1">
    <citation type="journal article" date="2014" name="Int. J. Syst. Evol. Microbiol.">
        <title>Complete genome sequence of Corynebacterium casei LMG S-19264T (=DSM 44701T), isolated from a smear-ripened cheese.</title>
        <authorList>
            <consortium name="US DOE Joint Genome Institute (JGI-PGF)"/>
            <person name="Walter F."/>
            <person name="Albersmeier A."/>
            <person name="Kalinowski J."/>
            <person name="Ruckert C."/>
        </authorList>
    </citation>
    <scope>NUCLEOTIDE SEQUENCE</scope>
    <source>
        <strain evidence="2">JCM 13064</strain>
    </source>
</reference>
<evidence type="ECO:0000313" key="2">
    <source>
        <dbReference type="EMBL" id="GGK64374.1"/>
    </source>
</evidence>
<dbReference type="Pfam" id="PF04149">
    <property type="entry name" value="DUF397"/>
    <property type="match status" value="1"/>
</dbReference>
<dbReference type="Proteomes" id="UP000645217">
    <property type="component" value="Unassembled WGS sequence"/>
</dbReference>